<dbReference type="PANTHER" id="PTHR21403">
    <property type="entry name" value="ATP PHOSPHORIBOSYLTRANSFERASE ATP-PRTASE"/>
    <property type="match status" value="1"/>
</dbReference>
<proteinExistence type="predicted"/>
<dbReference type="AlphaFoldDB" id="A0A1V9Y4J1"/>
<reference evidence="10 11" key="1">
    <citation type="journal article" date="2014" name="Genome Biol. Evol.">
        <title>The secreted proteins of Achlya hypogyna and Thraustotheca clavata identify the ancestral oomycete secretome and reveal gene acquisitions by horizontal gene transfer.</title>
        <authorList>
            <person name="Misner I."/>
            <person name="Blouin N."/>
            <person name="Leonard G."/>
            <person name="Richards T.A."/>
            <person name="Lane C.E."/>
        </authorList>
    </citation>
    <scope>NUCLEOTIDE SEQUENCE [LARGE SCALE GENOMIC DNA]</scope>
    <source>
        <strain evidence="10 11">ATCC 48635</strain>
    </source>
</reference>
<dbReference type="InterPro" id="IPR015867">
    <property type="entry name" value="N-reg_PII/ATP_PRibTrfase_C"/>
</dbReference>
<evidence type="ECO:0000256" key="3">
    <source>
        <dbReference type="ARBA" id="ARBA00011946"/>
    </source>
</evidence>
<dbReference type="GO" id="GO:0000287">
    <property type="term" value="F:magnesium ion binding"/>
    <property type="evidence" value="ECO:0007669"/>
    <property type="project" value="InterPro"/>
</dbReference>
<accession>A0A1V9Y4J1</accession>
<gene>
    <name evidence="10" type="ORF">ACHHYP_17391</name>
</gene>
<dbReference type="InterPro" id="IPR013820">
    <property type="entry name" value="ATP_PRibTrfase_cat"/>
</dbReference>
<keyword evidence="6 10" id="KW-0808">Transferase</keyword>
<dbReference type="SUPFAM" id="SSF53850">
    <property type="entry name" value="Periplasmic binding protein-like II"/>
    <property type="match status" value="1"/>
</dbReference>
<dbReference type="PANTHER" id="PTHR21403:SF8">
    <property type="entry name" value="ATP PHOSPHORIBOSYLTRANSFERASE"/>
    <property type="match status" value="1"/>
</dbReference>
<dbReference type="GO" id="GO:0000105">
    <property type="term" value="P:L-histidine biosynthetic process"/>
    <property type="evidence" value="ECO:0007669"/>
    <property type="project" value="UniProtKB-UniPathway"/>
</dbReference>
<dbReference type="Pfam" id="PF01634">
    <property type="entry name" value="HisG"/>
    <property type="match status" value="1"/>
</dbReference>
<evidence type="ECO:0000256" key="1">
    <source>
        <dbReference type="ARBA" id="ARBA00000915"/>
    </source>
</evidence>
<dbReference type="EC" id="2.4.2.17" evidence="3"/>
<dbReference type="InterPro" id="IPR011322">
    <property type="entry name" value="N-reg_PII-like_a/b"/>
</dbReference>
<dbReference type="EMBL" id="JNBR01002900">
    <property type="protein sequence ID" value="OQR80640.1"/>
    <property type="molecule type" value="Genomic_DNA"/>
</dbReference>
<keyword evidence="5 10" id="KW-0328">Glycosyltransferase</keyword>
<keyword evidence="7" id="KW-0368">Histidine biosynthesis</keyword>
<dbReference type="InterPro" id="IPR001348">
    <property type="entry name" value="ATP_PRibTrfase_HisG"/>
</dbReference>
<feature type="domain" description="ATP phosphoribosyltransferase catalytic" evidence="8">
    <location>
        <begin position="54"/>
        <end position="95"/>
    </location>
</feature>
<dbReference type="InterPro" id="IPR013115">
    <property type="entry name" value="HisG_C"/>
</dbReference>
<keyword evidence="4" id="KW-0028">Amino-acid biosynthesis</keyword>
<evidence type="ECO:0000256" key="4">
    <source>
        <dbReference type="ARBA" id="ARBA00022605"/>
    </source>
</evidence>
<keyword evidence="11" id="KW-1185">Reference proteome</keyword>
<evidence type="ECO:0000259" key="9">
    <source>
        <dbReference type="Pfam" id="PF08029"/>
    </source>
</evidence>
<name>A0A1V9Y4J1_ACHHY</name>
<organism evidence="10 11">
    <name type="scientific">Achlya hypogyna</name>
    <name type="common">Oomycete</name>
    <name type="synonym">Protoachlya hypogyna</name>
    <dbReference type="NCBI Taxonomy" id="1202772"/>
    <lineage>
        <taxon>Eukaryota</taxon>
        <taxon>Sar</taxon>
        <taxon>Stramenopiles</taxon>
        <taxon>Oomycota</taxon>
        <taxon>Saprolegniomycetes</taxon>
        <taxon>Saprolegniales</taxon>
        <taxon>Achlyaceae</taxon>
        <taxon>Achlya</taxon>
    </lineage>
</organism>
<protein>
    <recommendedName>
        <fullName evidence="3">ATP phosphoribosyltransferase</fullName>
        <ecNumber evidence="3">2.4.2.17</ecNumber>
    </recommendedName>
</protein>
<dbReference type="Proteomes" id="UP000243579">
    <property type="component" value="Unassembled WGS sequence"/>
</dbReference>
<dbReference type="OrthoDB" id="2574at2759"/>
<evidence type="ECO:0000256" key="2">
    <source>
        <dbReference type="ARBA" id="ARBA00004667"/>
    </source>
</evidence>
<evidence type="ECO:0000313" key="11">
    <source>
        <dbReference type="Proteomes" id="UP000243579"/>
    </source>
</evidence>
<evidence type="ECO:0000313" key="10">
    <source>
        <dbReference type="EMBL" id="OQR80640.1"/>
    </source>
</evidence>
<sequence length="170" mass="18751">MHNNLLFVISTKVRLYEGVVKLLNGAGLDYNWPNRLDIAHVTLVFLPTSDIAKYVDPGITGQDIIAESKTTVNEKIIMNLEFGRCELAVQAPIDSLAIVEIKYVCGSVDDCVETRSFFAVSAMVHRGDVGDIMDDHYELGATNIVVFDLENCTHSQGALILLITTVSRHI</sequence>
<evidence type="ECO:0000256" key="5">
    <source>
        <dbReference type="ARBA" id="ARBA00022676"/>
    </source>
</evidence>
<comment type="catalytic activity">
    <reaction evidence="1">
        <text>1-(5-phospho-beta-D-ribosyl)-ATP + diphosphate = 5-phospho-alpha-D-ribose 1-diphosphate + ATP</text>
        <dbReference type="Rhea" id="RHEA:18473"/>
        <dbReference type="ChEBI" id="CHEBI:30616"/>
        <dbReference type="ChEBI" id="CHEBI:33019"/>
        <dbReference type="ChEBI" id="CHEBI:58017"/>
        <dbReference type="ChEBI" id="CHEBI:73183"/>
        <dbReference type="EC" id="2.4.2.17"/>
    </reaction>
</comment>
<dbReference type="SUPFAM" id="SSF54913">
    <property type="entry name" value="GlnB-like"/>
    <property type="match status" value="1"/>
</dbReference>
<dbReference type="UniPathway" id="UPA00031">
    <property type="reaction ID" value="UER00006"/>
</dbReference>
<evidence type="ECO:0000256" key="6">
    <source>
        <dbReference type="ARBA" id="ARBA00022679"/>
    </source>
</evidence>
<feature type="domain" description="Histidine biosynthesis HisG C-terminal" evidence="9">
    <location>
        <begin position="114"/>
        <end position="151"/>
    </location>
</feature>
<dbReference type="STRING" id="1202772.A0A1V9Y4J1"/>
<dbReference type="Pfam" id="PF08029">
    <property type="entry name" value="HisG_C"/>
    <property type="match status" value="1"/>
</dbReference>
<comment type="pathway">
    <text evidence="2">Amino-acid biosynthesis; L-histidine biosynthesis; L-histidine from 5-phospho-alpha-D-ribose 1-diphosphate: step 1/9.</text>
</comment>
<comment type="caution">
    <text evidence="10">The sequence shown here is derived from an EMBL/GenBank/DDBJ whole genome shotgun (WGS) entry which is preliminary data.</text>
</comment>
<dbReference type="GO" id="GO:0005737">
    <property type="term" value="C:cytoplasm"/>
    <property type="evidence" value="ECO:0007669"/>
    <property type="project" value="InterPro"/>
</dbReference>
<dbReference type="Gene3D" id="3.30.70.120">
    <property type="match status" value="1"/>
</dbReference>
<evidence type="ECO:0000256" key="7">
    <source>
        <dbReference type="ARBA" id="ARBA00023102"/>
    </source>
</evidence>
<dbReference type="Gene3D" id="3.40.190.10">
    <property type="entry name" value="Periplasmic binding protein-like II"/>
    <property type="match status" value="1"/>
</dbReference>
<evidence type="ECO:0000259" key="8">
    <source>
        <dbReference type="Pfam" id="PF01634"/>
    </source>
</evidence>
<dbReference type="GO" id="GO:0003879">
    <property type="term" value="F:ATP phosphoribosyltransferase activity"/>
    <property type="evidence" value="ECO:0007669"/>
    <property type="project" value="UniProtKB-EC"/>
</dbReference>